<feature type="region of interest" description="Disordered" evidence="1">
    <location>
        <begin position="92"/>
        <end position="115"/>
    </location>
</feature>
<dbReference type="Proteomes" id="UP000198211">
    <property type="component" value="Unassembled WGS sequence"/>
</dbReference>
<organism evidence="2 3">
    <name type="scientific">Phytophthora megakarya</name>
    <dbReference type="NCBI Taxonomy" id="4795"/>
    <lineage>
        <taxon>Eukaryota</taxon>
        <taxon>Sar</taxon>
        <taxon>Stramenopiles</taxon>
        <taxon>Oomycota</taxon>
        <taxon>Peronosporomycetes</taxon>
        <taxon>Peronosporales</taxon>
        <taxon>Peronosporaceae</taxon>
        <taxon>Phytophthora</taxon>
    </lineage>
</organism>
<protein>
    <submittedName>
        <fullName evidence="2">Uncharacterized protein</fullName>
    </submittedName>
</protein>
<gene>
    <name evidence="2" type="ORF">PHMEG_00010395</name>
</gene>
<name>A0A225WFJ5_9STRA</name>
<dbReference type="OrthoDB" id="120624at2759"/>
<reference evidence="3" key="1">
    <citation type="submission" date="2017-03" db="EMBL/GenBank/DDBJ databases">
        <title>Phytopthora megakarya and P. palmivora, two closely related causual agents of cacao black pod achieved similar genome size and gene model numbers by different mechanisms.</title>
        <authorList>
            <person name="Ali S."/>
            <person name="Shao J."/>
            <person name="Larry D.J."/>
            <person name="Kronmiller B."/>
            <person name="Shen D."/>
            <person name="Strem M.D."/>
            <person name="Melnick R.L."/>
            <person name="Guiltinan M.J."/>
            <person name="Tyler B.M."/>
            <person name="Meinhardt L.W."/>
            <person name="Bailey B.A."/>
        </authorList>
    </citation>
    <scope>NUCLEOTIDE SEQUENCE [LARGE SCALE GENOMIC DNA]</scope>
    <source>
        <strain evidence="3">zdho120</strain>
    </source>
</reference>
<dbReference type="EMBL" id="NBNE01001035">
    <property type="protein sequence ID" value="OWZ15889.1"/>
    <property type="molecule type" value="Genomic_DNA"/>
</dbReference>
<accession>A0A225WFJ5</accession>
<comment type="caution">
    <text evidence="2">The sequence shown here is derived from an EMBL/GenBank/DDBJ whole genome shotgun (WGS) entry which is preliminary data.</text>
</comment>
<keyword evidence="3" id="KW-1185">Reference proteome</keyword>
<evidence type="ECO:0000256" key="1">
    <source>
        <dbReference type="SAM" id="MobiDB-lite"/>
    </source>
</evidence>
<proteinExistence type="predicted"/>
<sequence>MGDRLLRAERRLRNAVKLVLGPEAGTKIDSNIPELTVIIPQRKIDKVKRIVAEALEKKFLARSTLNSLVGVLRHVVTFIPIAKPFIQRLISTQHPVEQPGSPGTPMTDKLRLDLK</sequence>
<evidence type="ECO:0000313" key="3">
    <source>
        <dbReference type="Proteomes" id="UP000198211"/>
    </source>
</evidence>
<dbReference type="AlphaFoldDB" id="A0A225WFJ5"/>
<evidence type="ECO:0000313" key="2">
    <source>
        <dbReference type="EMBL" id="OWZ15889.1"/>
    </source>
</evidence>